<reference evidence="13" key="2">
    <citation type="submission" date="2012-11" db="EMBL/GenBank/DDBJ databases">
        <authorList>
            <person name="Kuo A."/>
            <person name="Curtis B.A."/>
            <person name="Tanifuji G."/>
            <person name="Burki F."/>
            <person name="Gruber A."/>
            <person name="Irimia M."/>
            <person name="Maruyama S."/>
            <person name="Arias M.C."/>
            <person name="Ball S.G."/>
            <person name="Gile G.H."/>
            <person name="Hirakawa Y."/>
            <person name="Hopkins J.F."/>
            <person name="Rensing S.A."/>
            <person name="Schmutz J."/>
            <person name="Symeonidi A."/>
            <person name="Elias M."/>
            <person name="Eveleigh R.J."/>
            <person name="Herman E.K."/>
            <person name="Klute M.J."/>
            <person name="Nakayama T."/>
            <person name="Obornik M."/>
            <person name="Reyes-Prieto A."/>
            <person name="Armbrust E.V."/>
            <person name="Aves S.J."/>
            <person name="Beiko R.G."/>
            <person name="Coutinho P."/>
            <person name="Dacks J.B."/>
            <person name="Durnford D.G."/>
            <person name="Fast N.M."/>
            <person name="Green B.R."/>
            <person name="Grisdale C."/>
            <person name="Hempe F."/>
            <person name="Henrissat B."/>
            <person name="Hoppner M.P."/>
            <person name="Ishida K.-I."/>
            <person name="Kim E."/>
            <person name="Koreny L."/>
            <person name="Kroth P.G."/>
            <person name="Liu Y."/>
            <person name="Malik S.-B."/>
            <person name="Maier U.G."/>
            <person name="McRose D."/>
            <person name="Mock T."/>
            <person name="Neilson J.A."/>
            <person name="Onodera N.T."/>
            <person name="Poole A.M."/>
            <person name="Pritham E.J."/>
            <person name="Richards T.A."/>
            <person name="Rocap G."/>
            <person name="Roy S.W."/>
            <person name="Sarai C."/>
            <person name="Schaack S."/>
            <person name="Shirato S."/>
            <person name="Slamovits C.H."/>
            <person name="Spencer D.F."/>
            <person name="Suzuki S."/>
            <person name="Worden A.Z."/>
            <person name="Zauner S."/>
            <person name="Barry K."/>
            <person name="Bell C."/>
            <person name="Bharti A.K."/>
            <person name="Crow J.A."/>
            <person name="Grimwood J."/>
            <person name="Kramer R."/>
            <person name="Lindquist E."/>
            <person name="Lucas S."/>
            <person name="Salamov A."/>
            <person name="McFadden G.I."/>
            <person name="Lane C.E."/>
            <person name="Keeling P.J."/>
            <person name="Gray M.W."/>
            <person name="Grigoriev I.V."/>
            <person name="Archibald J.M."/>
        </authorList>
    </citation>
    <scope>NUCLEOTIDE SEQUENCE</scope>
    <source>
        <strain evidence="13">CCMP2712</strain>
    </source>
</reference>
<dbReference type="GO" id="GO:0004798">
    <property type="term" value="F:dTMP kinase activity"/>
    <property type="evidence" value="ECO:0007669"/>
    <property type="project" value="UniProtKB-EC"/>
</dbReference>
<sequence>LGFPRRETILGKFIDHHLRTASARLDIHLVHLLFSANRWEAAAEILRSLREGRHVVVDRYSFSGLAYSIAQGLGRDWCFSWEVGLPAPDVVFLLDIDPSAAAQRPGYGKERYEKVELQQRVRNAFLEEAEKGKGASRWIMLDASLPSEETAKQVN</sequence>
<feature type="non-terminal residue" evidence="11">
    <location>
        <position position="1"/>
    </location>
</feature>
<accession>L1ICK2</accession>
<evidence type="ECO:0000256" key="7">
    <source>
        <dbReference type="ARBA" id="ARBA00022741"/>
    </source>
</evidence>
<dbReference type="GO" id="GO:0006235">
    <property type="term" value="P:dTTP biosynthetic process"/>
    <property type="evidence" value="ECO:0007669"/>
    <property type="project" value="TreeGrafter"/>
</dbReference>
<dbReference type="GO" id="GO:0006233">
    <property type="term" value="P:dTDP biosynthetic process"/>
    <property type="evidence" value="ECO:0007669"/>
    <property type="project" value="InterPro"/>
</dbReference>
<dbReference type="GO" id="GO:0005524">
    <property type="term" value="F:ATP binding"/>
    <property type="evidence" value="ECO:0007669"/>
    <property type="project" value="UniProtKB-KW"/>
</dbReference>
<keyword evidence="13" id="KW-1185">Reference proteome</keyword>
<gene>
    <name evidence="11" type="ORF">GUITHDRAFT_43854</name>
</gene>
<dbReference type="InterPro" id="IPR018095">
    <property type="entry name" value="Thymidylate_kin_CS"/>
</dbReference>
<dbReference type="Gene3D" id="3.40.50.300">
    <property type="entry name" value="P-loop containing nucleotide triphosphate hydrolases"/>
    <property type="match status" value="1"/>
</dbReference>
<dbReference type="OrthoDB" id="425602at2759"/>
<protein>
    <recommendedName>
        <fullName evidence="4">dTMP kinase</fullName>
        <ecNumber evidence="4">2.7.4.9</ecNumber>
    </recommendedName>
</protein>
<dbReference type="GeneID" id="17290718"/>
<dbReference type="GO" id="GO:0005634">
    <property type="term" value="C:nucleus"/>
    <property type="evidence" value="ECO:0007669"/>
    <property type="project" value="TreeGrafter"/>
</dbReference>
<evidence type="ECO:0000313" key="13">
    <source>
        <dbReference type="Proteomes" id="UP000011087"/>
    </source>
</evidence>
<evidence type="ECO:0000313" key="11">
    <source>
        <dbReference type="EMBL" id="EKX33981.1"/>
    </source>
</evidence>
<reference evidence="11 13" key="1">
    <citation type="journal article" date="2012" name="Nature">
        <title>Algal genomes reveal evolutionary mosaicism and the fate of nucleomorphs.</title>
        <authorList>
            <consortium name="DOE Joint Genome Institute"/>
            <person name="Curtis B.A."/>
            <person name="Tanifuji G."/>
            <person name="Burki F."/>
            <person name="Gruber A."/>
            <person name="Irimia M."/>
            <person name="Maruyama S."/>
            <person name="Arias M.C."/>
            <person name="Ball S.G."/>
            <person name="Gile G.H."/>
            <person name="Hirakawa Y."/>
            <person name="Hopkins J.F."/>
            <person name="Kuo A."/>
            <person name="Rensing S.A."/>
            <person name="Schmutz J."/>
            <person name="Symeonidi A."/>
            <person name="Elias M."/>
            <person name="Eveleigh R.J."/>
            <person name="Herman E.K."/>
            <person name="Klute M.J."/>
            <person name="Nakayama T."/>
            <person name="Obornik M."/>
            <person name="Reyes-Prieto A."/>
            <person name="Armbrust E.V."/>
            <person name="Aves S.J."/>
            <person name="Beiko R.G."/>
            <person name="Coutinho P."/>
            <person name="Dacks J.B."/>
            <person name="Durnford D.G."/>
            <person name="Fast N.M."/>
            <person name="Green B.R."/>
            <person name="Grisdale C.J."/>
            <person name="Hempel F."/>
            <person name="Henrissat B."/>
            <person name="Hoppner M.P."/>
            <person name="Ishida K."/>
            <person name="Kim E."/>
            <person name="Koreny L."/>
            <person name="Kroth P.G."/>
            <person name="Liu Y."/>
            <person name="Malik S.B."/>
            <person name="Maier U.G."/>
            <person name="McRose D."/>
            <person name="Mock T."/>
            <person name="Neilson J.A."/>
            <person name="Onodera N.T."/>
            <person name="Poole A.M."/>
            <person name="Pritham E.J."/>
            <person name="Richards T.A."/>
            <person name="Rocap G."/>
            <person name="Roy S.W."/>
            <person name="Sarai C."/>
            <person name="Schaack S."/>
            <person name="Shirato S."/>
            <person name="Slamovits C.H."/>
            <person name="Spencer D.F."/>
            <person name="Suzuki S."/>
            <person name="Worden A.Z."/>
            <person name="Zauner S."/>
            <person name="Barry K."/>
            <person name="Bell C."/>
            <person name="Bharti A.K."/>
            <person name="Crow J.A."/>
            <person name="Grimwood J."/>
            <person name="Kramer R."/>
            <person name="Lindquist E."/>
            <person name="Lucas S."/>
            <person name="Salamov A."/>
            <person name="McFadden G.I."/>
            <person name="Lane C.E."/>
            <person name="Keeling P.J."/>
            <person name="Gray M.W."/>
            <person name="Grigoriev I.V."/>
            <person name="Archibald J.M."/>
        </authorList>
    </citation>
    <scope>NUCLEOTIDE SEQUENCE</scope>
    <source>
        <strain evidence="11 13">CCMP2712</strain>
    </source>
</reference>
<dbReference type="NCBIfam" id="TIGR00041">
    <property type="entry name" value="DTMP_kinase"/>
    <property type="match status" value="1"/>
</dbReference>
<dbReference type="CDD" id="cd01672">
    <property type="entry name" value="TMPK"/>
    <property type="match status" value="1"/>
</dbReference>
<dbReference type="PANTHER" id="PTHR10344:SF1">
    <property type="entry name" value="THYMIDYLATE KINASE"/>
    <property type="match status" value="1"/>
</dbReference>
<dbReference type="HOGENOM" id="CLU_049131_3_3_1"/>
<dbReference type="AlphaFoldDB" id="L1ICK2"/>
<feature type="non-terminal residue" evidence="11">
    <location>
        <position position="155"/>
    </location>
</feature>
<evidence type="ECO:0000256" key="5">
    <source>
        <dbReference type="ARBA" id="ARBA00022679"/>
    </source>
</evidence>
<keyword evidence="7" id="KW-0547">Nucleotide-binding</keyword>
<dbReference type="InterPro" id="IPR039430">
    <property type="entry name" value="Thymidylate_kin-like_dom"/>
</dbReference>
<evidence type="ECO:0000313" key="12">
    <source>
        <dbReference type="EnsemblProtists" id="EKX33981"/>
    </source>
</evidence>
<dbReference type="EnsemblProtists" id="EKX33981">
    <property type="protein sequence ID" value="EKX33981"/>
    <property type="gene ID" value="GUITHDRAFT_43854"/>
</dbReference>
<dbReference type="GO" id="GO:0009507">
    <property type="term" value="C:chloroplast"/>
    <property type="evidence" value="ECO:0007669"/>
    <property type="project" value="UniProtKB-SubCell"/>
</dbReference>
<evidence type="ECO:0000256" key="8">
    <source>
        <dbReference type="ARBA" id="ARBA00022777"/>
    </source>
</evidence>
<dbReference type="EC" id="2.7.4.9" evidence="4"/>
<keyword evidence="6" id="KW-0545">Nucleotide biosynthesis</keyword>
<dbReference type="OMA" id="QDETCRV"/>
<evidence type="ECO:0000256" key="4">
    <source>
        <dbReference type="ARBA" id="ARBA00012980"/>
    </source>
</evidence>
<dbReference type="RefSeq" id="XP_005820961.1">
    <property type="nucleotide sequence ID" value="XM_005820904.1"/>
</dbReference>
<dbReference type="Pfam" id="PF02223">
    <property type="entry name" value="Thymidylate_kin"/>
    <property type="match status" value="1"/>
</dbReference>
<proteinExistence type="inferred from homology"/>
<dbReference type="InterPro" id="IPR018094">
    <property type="entry name" value="Thymidylate_kinase"/>
</dbReference>
<dbReference type="EMBL" id="JH993123">
    <property type="protein sequence ID" value="EKX33981.1"/>
    <property type="molecule type" value="Genomic_DNA"/>
</dbReference>
<dbReference type="GO" id="GO:0004550">
    <property type="term" value="F:nucleoside diphosphate kinase activity"/>
    <property type="evidence" value="ECO:0007669"/>
    <property type="project" value="TreeGrafter"/>
</dbReference>
<dbReference type="SUPFAM" id="SSF52540">
    <property type="entry name" value="P-loop containing nucleoside triphosphate hydrolases"/>
    <property type="match status" value="1"/>
</dbReference>
<dbReference type="GO" id="GO:0005829">
    <property type="term" value="C:cytosol"/>
    <property type="evidence" value="ECO:0007669"/>
    <property type="project" value="TreeGrafter"/>
</dbReference>
<keyword evidence="5" id="KW-0808">Transferase</keyword>
<dbReference type="GO" id="GO:0006227">
    <property type="term" value="P:dUDP biosynthetic process"/>
    <property type="evidence" value="ECO:0007669"/>
    <property type="project" value="TreeGrafter"/>
</dbReference>
<comment type="pathway">
    <text evidence="2">Pyrimidine metabolism; dTTP biosynthesis.</text>
</comment>
<dbReference type="PaxDb" id="55529-EKX33981"/>
<evidence type="ECO:0000256" key="2">
    <source>
        <dbReference type="ARBA" id="ARBA00004992"/>
    </source>
</evidence>
<dbReference type="eggNOG" id="KOG3327">
    <property type="taxonomic scope" value="Eukaryota"/>
</dbReference>
<comment type="subcellular location">
    <subcellularLocation>
        <location evidence="1">Plastid</location>
        <location evidence="1">Chloroplast</location>
    </subcellularLocation>
</comment>
<dbReference type="KEGG" id="gtt:GUITHDRAFT_43854"/>
<dbReference type="STRING" id="905079.L1ICK2"/>
<evidence type="ECO:0000256" key="3">
    <source>
        <dbReference type="ARBA" id="ARBA00009776"/>
    </source>
</evidence>
<evidence type="ECO:0000256" key="9">
    <source>
        <dbReference type="ARBA" id="ARBA00022840"/>
    </source>
</evidence>
<evidence type="ECO:0000256" key="6">
    <source>
        <dbReference type="ARBA" id="ARBA00022727"/>
    </source>
</evidence>
<comment type="similarity">
    <text evidence="3">Belongs to the thymidylate kinase family.</text>
</comment>
<dbReference type="PROSITE" id="PS01331">
    <property type="entry name" value="THYMIDYLATE_KINASE"/>
    <property type="match status" value="1"/>
</dbReference>
<dbReference type="InterPro" id="IPR027417">
    <property type="entry name" value="P-loop_NTPase"/>
</dbReference>
<reference evidence="12" key="3">
    <citation type="submission" date="2015-06" db="UniProtKB">
        <authorList>
            <consortium name="EnsemblProtists"/>
        </authorList>
    </citation>
    <scope>IDENTIFICATION</scope>
</reference>
<keyword evidence="8" id="KW-0418">Kinase</keyword>
<dbReference type="PANTHER" id="PTHR10344">
    <property type="entry name" value="THYMIDYLATE KINASE"/>
    <property type="match status" value="1"/>
</dbReference>
<evidence type="ECO:0000259" key="10">
    <source>
        <dbReference type="Pfam" id="PF02223"/>
    </source>
</evidence>
<name>L1ICK2_GUITC</name>
<dbReference type="Proteomes" id="UP000011087">
    <property type="component" value="Unassembled WGS sequence"/>
</dbReference>
<evidence type="ECO:0000256" key="1">
    <source>
        <dbReference type="ARBA" id="ARBA00004229"/>
    </source>
</evidence>
<keyword evidence="9" id="KW-0067">ATP-binding</keyword>
<feature type="domain" description="Thymidylate kinase-like" evidence="10">
    <location>
        <begin position="3"/>
        <end position="153"/>
    </location>
</feature>
<organism evidence="11">
    <name type="scientific">Guillardia theta (strain CCMP2712)</name>
    <name type="common">Cryptophyte</name>
    <dbReference type="NCBI Taxonomy" id="905079"/>
    <lineage>
        <taxon>Eukaryota</taxon>
        <taxon>Cryptophyceae</taxon>
        <taxon>Pyrenomonadales</taxon>
        <taxon>Geminigeraceae</taxon>
        <taxon>Guillardia</taxon>
    </lineage>
</organism>